<dbReference type="InterPro" id="IPR036388">
    <property type="entry name" value="WH-like_DNA-bd_sf"/>
</dbReference>
<keyword evidence="1" id="KW-0489">Methyltransferase</keyword>
<dbReference type="Pfam" id="PF00891">
    <property type="entry name" value="Methyltransf_2"/>
    <property type="match status" value="1"/>
</dbReference>
<evidence type="ECO:0000313" key="9">
    <source>
        <dbReference type="Proteomes" id="UP001172457"/>
    </source>
</evidence>
<keyword evidence="3" id="KW-0949">S-adenosyl-L-methionine</keyword>
<reference evidence="8" key="1">
    <citation type="submission" date="2023-03" db="EMBL/GenBank/DDBJ databases">
        <title>Chromosome-scale reference genome and RAD-based genetic map of yellow starthistle (Centaurea solstitialis) reveal putative structural variation and QTLs associated with invader traits.</title>
        <authorList>
            <person name="Reatini B."/>
            <person name="Cang F.A."/>
            <person name="Jiang Q."/>
            <person name="Mckibben M.T.W."/>
            <person name="Barker M.S."/>
            <person name="Rieseberg L.H."/>
            <person name="Dlugosch K.M."/>
        </authorList>
    </citation>
    <scope>NUCLEOTIDE SEQUENCE</scope>
    <source>
        <strain evidence="8">CAN-66</strain>
        <tissue evidence="8">Leaf</tissue>
    </source>
</reference>
<evidence type="ECO:0000259" key="7">
    <source>
        <dbReference type="Pfam" id="PF08100"/>
    </source>
</evidence>
<dbReference type="PROSITE" id="PS51683">
    <property type="entry name" value="SAM_OMT_II"/>
    <property type="match status" value="1"/>
</dbReference>
<dbReference type="SUPFAM" id="SSF53335">
    <property type="entry name" value="S-adenosyl-L-methionine-dependent methyltransferases"/>
    <property type="match status" value="1"/>
</dbReference>
<dbReference type="PANTHER" id="PTHR11746">
    <property type="entry name" value="O-METHYLTRANSFERASE"/>
    <property type="match status" value="1"/>
</dbReference>
<dbReference type="AlphaFoldDB" id="A0AA38T8R3"/>
<evidence type="ECO:0000256" key="5">
    <source>
        <dbReference type="PIRSR" id="PIRSR005739-1"/>
    </source>
</evidence>
<dbReference type="GO" id="GO:0046983">
    <property type="term" value="F:protein dimerization activity"/>
    <property type="evidence" value="ECO:0007669"/>
    <property type="project" value="InterPro"/>
</dbReference>
<feature type="domain" description="O-methyltransferase dimerisation" evidence="7">
    <location>
        <begin position="33"/>
        <end position="122"/>
    </location>
</feature>
<feature type="domain" description="O-methyltransferase C-terminal" evidence="6">
    <location>
        <begin position="147"/>
        <end position="352"/>
    </location>
</feature>
<dbReference type="GO" id="GO:0008171">
    <property type="term" value="F:O-methyltransferase activity"/>
    <property type="evidence" value="ECO:0007669"/>
    <property type="project" value="InterPro"/>
</dbReference>
<evidence type="ECO:0000256" key="4">
    <source>
        <dbReference type="ARBA" id="ARBA00034481"/>
    </source>
</evidence>
<evidence type="ECO:0000256" key="2">
    <source>
        <dbReference type="ARBA" id="ARBA00022679"/>
    </source>
</evidence>
<gene>
    <name evidence="8" type="ORF">OSB04_014240</name>
</gene>
<dbReference type="Proteomes" id="UP001172457">
    <property type="component" value="Chromosome 4"/>
</dbReference>
<dbReference type="InterPro" id="IPR016461">
    <property type="entry name" value="COMT-like"/>
</dbReference>
<dbReference type="FunFam" id="3.40.50.150:FF:000294">
    <property type="entry name" value="O-methyltransferase family protein"/>
    <property type="match status" value="1"/>
</dbReference>
<dbReference type="Gene3D" id="3.40.50.150">
    <property type="entry name" value="Vaccinia Virus protein VP39"/>
    <property type="match status" value="1"/>
</dbReference>
<comment type="caution">
    <text evidence="8">The sequence shown here is derived from an EMBL/GenBank/DDBJ whole genome shotgun (WGS) entry which is preliminary data.</text>
</comment>
<comment type="similarity">
    <text evidence="4">Belongs to the class I-like SAM-binding methyltransferase superfamily. Cation-independent O-methyltransferase family. COMT subfamily.</text>
</comment>
<name>A0AA38T8R3_9ASTR</name>
<dbReference type="InterPro" id="IPR001077">
    <property type="entry name" value="COMT_C"/>
</dbReference>
<keyword evidence="9" id="KW-1185">Reference proteome</keyword>
<keyword evidence="2" id="KW-0808">Transferase</keyword>
<dbReference type="PIRSF" id="PIRSF005739">
    <property type="entry name" value="O-mtase"/>
    <property type="match status" value="1"/>
</dbReference>
<evidence type="ECO:0000313" key="8">
    <source>
        <dbReference type="EMBL" id="KAJ9550195.1"/>
    </source>
</evidence>
<accession>A0AA38T8R3</accession>
<dbReference type="InterPro" id="IPR036390">
    <property type="entry name" value="WH_DNA-bd_sf"/>
</dbReference>
<sequence>MTSLKSVRFYATMNTQNRTKSDAMLKGQAQILRYLYGIFDGMALRCCVELRIADIISNHGRPTTLSEIAASIDSVSINMDGLGRLMKFLVYKKVFDEVLKPQKGKGEGEKAYTLNYCSQWLLIDTNVTLAPMVRMRTDPSMVLPLHALSRSIKEGGTSFKLTHGEELFDFSLLNTEFNKIFNEGMACTAKITIDAIMSKYKNGFLGLKGSVVDVGGGTGVAISEIVKTYPHLKGINFDLSHVISSAPAYDGVTHVAGNMFKAIPRADTIFMKWILHDWSDEDCIKILKNCRKALLKKTGKIIIVEIVQHSTENDIFQDTRLTYDLVMFSHFSSGKERTESEWKKLLDEGGFSHYNIIKIHALQSIIEAFP</sequence>
<dbReference type="InterPro" id="IPR012967">
    <property type="entry name" value="COMT_dimerisation"/>
</dbReference>
<dbReference type="Pfam" id="PF08100">
    <property type="entry name" value="Dimerisation"/>
    <property type="match status" value="1"/>
</dbReference>
<proteinExistence type="inferred from homology"/>
<dbReference type="EMBL" id="JARYMX010000004">
    <property type="protein sequence ID" value="KAJ9550195.1"/>
    <property type="molecule type" value="Genomic_DNA"/>
</dbReference>
<dbReference type="InterPro" id="IPR029063">
    <property type="entry name" value="SAM-dependent_MTases_sf"/>
</dbReference>
<evidence type="ECO:0000259" key="6">
    <source>
        <dbReference type="Pfam" id="PF00891"/>
    </source>
</evidence>
<protein>
    <submittedName>
        <fullName evidence="8">Uncharacterized protein</fullName>
    </submittedName>
</protein>
<dbReference type="Gene3D" id="1.10.10.10">
    <property type="entry name" value="Winged helix-like DNA-binding domain superfamily/Winged helix DNA-binding domain"/>
    <property type="match status" value="1"/>
</dbReference>
<organism evidence="8 9">
    <name type="scientific">Centaurea solstitialis</name>
    <name type="common">yellow star-thistle</name>
    <dbReference type="NCBI Taxonomy" id="347529"/>
    <lineage>
        <taxon>Eukaryota</taxon>
        <taxon>Viridiplantae</taxon>
        <taxon>Streptophyta</taxon>
        <taxon>Embryophyta</taxon>
        <taxon>Tracheophyta</taxon>
        <taxon>Spermatophyta</taxon>
        <taxon>Magnoliopsida</taxon>
        <taxon>eudicotyledons</taxon>
        <taxon>Gunneridae</taxon>
        <taxon>Pentapetalae</taxon>
        <taxon>asterids</taxon>
        <taxon>campanulids</taxon>
        <taxon>Asterales</taxon>
        <taxon>Asteraceae</taxon>
        <taxon>Carduoideae</taxon>
        <taxon>Cardueae</taxon>
        <taxon>Centaureinae</taxon>
        <taxon>Centaurea</taxon>
    </lineage>
</organism>
<evidence type="ECO:0000256" key="1">
    <source>
        <dbReference type="ARBA" id="ARBA00022603"/>
    </source>
</evidence>
<evidence type="ECO:0000256" key="3">
    <source>
        <dbReference type="ARBA" id="ARBA00022691"/>
    </source>
</evidence>
<feature type="active site" description="Proton acceptor" evidence="5">
    <location>
        <position position="276"/>
    </location>
</feature>
<dbReference type="SUPFAM" id="SSF46785">
    <property type="entry name" value="Winged helix' DNA-binding domain"/>
    <property type="match status" value="1"/>
</dbReference>
<dbReference type="GO" id="GO:0032259">
    <property type="term" value="P:methylation"/>
    <property type="evidence" value="ECO:0007669"/>
    <property type="project" value="UniProtKB-KW"/>
</dbReference>